<organism evidence="2 3">
    <name type="scientific">Caenorhabditis japonica</name>
    <dbReference type="NCBI Taxonomy" id="281687"/>
    <lineage>
        <taxon>Eukaryota</taxon>
        <taxon>Metazoa</taxon>
        <taxon>Ecdysozoa</taxon>
        <taxon>Nematoda</taxon>
        <taxon>Chromadorea</taxon>
        <taxon>Rhabditida</taxon>
        <taxon>Rhabditina</taxon>
        <taxon>Rhabditomorpha</taxon>
        <taxon>Rhabditoidea</taxon>
        <taxon>Rhabditidae</taxon>
        <taxon>Peloderinae</taxon>
        <taxon>Caenorhabditis</taxon>
    </lineage>
</organism>
<dbReference type="InterPro" id="IPR004987">
    <property type="entry name" value="DUF272"/>
</dbReference>
<protein>
    <submittedName>
        <fullName evidence="2">Uncharacterized protein</fullName>
    </submittedName>
</protein>
<feature type="compositionally biased region" description="Polar residues" evidence="1">
    <location>
        <begin position="332"/>
        <end position="342"/>
    </location>
</feature>
<reference evidence="2" key="2">
    <citation type="submission" date="2022-06" db="UniProtKB">
        <authorList>
            <consortium name="EnsemblMetazoa"/>
        </authorList>
    </citation>
    <scope>IDENTIFICATION</scope>
    <source>
        <strain evidence="2">DF5081</strain>
    </source>
</reference>
<dbReference type="Proteomes" id="UP000005237">
    <property type="component" value="Unassembled WGS sequence"/>
</dbReference>
<dbReference type="PANTHER" id="PTHR21516">
    <property type="entry name" value="AAA_LID_7 DOMAIN-CONTAINING PROTEIN-RELATED-RELATED"/>
    <property type="match status" value="1"/>
</dbReference>
<dbReference type="Pfam" id="PF03312">
    <property type="entry name" value="DUF272"/>
    <property type="match status" value="1"/>
</dbReference>
<accession>A0A8R1E2F2</accession>
<name>A0A8R1E2F2_CAEJA</name>
<keyword evidence="3" id="KW-1185">Reference proteome</keyword>
<feature type="compositionally biased region" description="Polar residues" evidence="1">
    <location>
        <begin position="350"/>
        <end position="361"/>
    </location>
</feature>
<feature type="region of interest" description="Disordered" evidence="1">
    <location>
        <begin position="306"/>
        <end position="361"/>
    </location>
</feature>
<evidence type="ECO:0000256" key="1">
    <source>
        <dbReference type="SAM" id="MobiDB-lite"/>
    </source>
</evidence>
<evidence type="ECO:0000313" key="2">
    <source>
        <dbReference type="EnsemblMetazoa" id="CJA18488.1"/>
    </source>
</evidence>
<dbReference type="EnsemblMetazoa" id="CJA18488.1">
    <property type="protein sequence ID" value="CJA18488.1"/>
    <property type="gene ID" value="WBGene00137693"/>
</dbReference>
<evidence type="ECO:0000313" key="3">
    <source>
        <dbReference type="Proteomes" id="UP000005237"/>
    </source>
</evidence>
<feature type="region of interest" description="Disordered" evidence="1">
    <location>
        <begin position="431"/>
        <end position="463"/>
    </location>
</feature>
<dbReference type="AlphaFoldDB" id="A0A8R1E2F2"/>
<proteinExistence type="predicted"/>
<feature type="compositionally biased region" description="Basic and acidic residues" evidence="1">
    <location>
        <begin position="320"/>
        <end position="330"/>
    </location>
</feature>
<dbReference type="PANTHER" id="PTHR21516:SF2">
    <property type="entry name" value="PROTEIN CBG06240"/>
    <property type="match status" value="1"/>
</dbReference>
<reference evidence="3" key="1">
    <citation type="submission" date="2010-08" db="EMBL/GenBank/DDBJ databases">
        <authorList>
            <consortium name="Caenorhabditis japonica Sequencing Consortium"/>
            <person name="Wilson R.K."/>
        </authorList>
    </citation>
    <scope>NUCLEOTIDE SEQUENCE [LARGE SCALE GENOMIC DNA]</scope>
    <source>
        <strain evidence="3">DF5081</strain>
    </source>
</reference>
<sequence length="941" mass="105822">MQNPFLFSPKSGIEFCIDETILSIHMINLGDFCRFNVNNNVPESFERTSTGIANTTVKVEKNLAQVTGITGTLVNELALFYKTEEFGDVACRDEKPGTIGNKFQIIISRLPDDQRTGVYSKCVWGAVSNGKTANSNSEKKKSAPLKRVLGLVINTNSKKDECYVACSLAFPGADGLIKCDKENRLDIGDWVEMHFSLNEYDTFFPSTPLRSTPRFNTKSFKKIPGNSRYSVERTKTGVKVTIDNLKLNASHKKGDEITDTYLGVIHDENKLISDGAASVKVVVFRELPKKGKTTLWILQAVTLSTDSSSSSEDEQESSEEEKVTPKEKLYPKNTSAPINNSEHNTRGRSSHWTPPNQRFFSNNPRFFAPTRSGDLASMFSGQGCSFPPPGPMAVPLVYPGGPGPYPGSPLFDPWPLLGGPFEKTGVGEFSAQRGYTGSSNRPKKGFRAPGFEPKSSSPGEQEELITKRAVVTSAKPNKALNNHGKDTIAFLWLIDDHISSVFFTASDQYDIQCGHFFEGRFSKNGSKWICQKYTRPLGKLMNGVTVNDSIELHVIVDEYFPVSPERTLPETYHSFIGKIVDQHEKLPKDCSSGVKIAVRLWNISQRNEWAWVVTKVFQSKYMHTLCEFYEMWKVPGFRRLVSQQCICQFEDLCELFDISSTGILADMIAVTSAEKESSCEKEEKEEEKVTDTFAWTTVTDDEFVRMIVFPRLQDQKISQMKRNVTDKTVYAEIPQIQAKKLYRVTLDEKREVVKMMECPQYFSAQNDGHIMFKFISCNSLPLAKNVAIVEPVGIPAAFGKLMFHQPEKPIGSKKVLAKAAFRFLDDEDYFADDTQTMEHGVCFQSVGQIDILLDQNLEGVLDTGEGAMLRKEKNFEAQVFKTKLAALTNDMVFSMFQEVCIVLKKDPIEQMLLSSGFELENLFALITKMKNDEKKYRNKLN</sequence>